<comment type="cofactor">
    <cofactor evidence="1 8">
        <name>Mg(2+)</name>
        <dbReference type="ChEBI" id="CHEBI:18420"/>
    </cofactor>
</comment>
<accession>A0A9E5DCQ5</accession>
<keyword evidence="3 8" id="KW-0540">Nuclease</keyword>
<dbReference type="InterPro" id="IPR022907">
    <property type="entry name" value="VapC_family"/>
</dbReference>
<dbReference type="GO" id="GO:0016787">
    <property type="term" value="F:hydrolase activity"/>
    <property type="evidence" value="ECO:0007669"/>
    <property type="project" value="UniProtKB-KW"/>
</dbReference>
<protein>
    <recommendedName>
        <fullName evidence="8">Ribonuclease VapC</fullName>
        <shortName evidence="8">RNase VapC</shortName>
        <ecNumber evidence="8">3.1.-.-</ecNumber>
    </recommendedName>
    <alternativeName>
        <fullName evidence="8">Putative toxin VapC</fullName>
    </alternativeName>
</protein>
<dbReference type="Pfam" id="PF01850">
    <property type="entry name" value="PIN"/>
    <property type="match status" value="1"/>
</dbReference>
<dbReference type="InterPro" id="IPR029060">
    <property type="entry name" value="PIN-like_dom_sf"/>
</dbReference>
<dbReference type="PANTHER" id="PTHR33653:SF1">
    <property type="entry name" value="RIBONUCLEASE VAPC2"/>
    <property type="match status" value="1"/>
</dbReference>
<feature type="binding site" evidence="8">
    <location>
        <position position="5"/>
    </location>
    <ligand>
        <name>Mg(2+)</name>
        <dbReference type="ChEBI" id="CHEBI:18420"/>
    </ligand>
</feature>
<feature type="domain" description="PIN" evidence="9">
    <location>
        <begin position="4"/>
        <end position="124"/>
    </location>
</feature>
<dbReference type="InterPro" id="IPR050556">
    <property type="entry name" value="Type_II_TA_system_RNase"/>
</dbReference>
<keyword evidence="4 8" id="KW-0479">Metal-binding</keyword>
<dbReference type="SUPFAM" id="SSF88723">
    <property type="entry name" value="PIN domain-like"/>
    <property type="match status" value="1"/>
</dbReference>
<evidence type="ECO:0000256" key="8">
    <source>
        <dbReference type="HAMAP-Rule" id="MF_00265"/>
    </source>
</evidence>
<sequence length="132" mass="14635">MPTLDTSFLIDLIRHDPEAMRTLKAMEREGLPLATTAINALELYRGAFLSTSVQENLREVEAITRALIELPITEETYRIFGTLAAELQARGSRIGDFDEVIAAITLAGDGEIVTRDSHFTRVPGLKVRTYEG</sequence>
<evidence type="ECO:0000256" key="5">
    <source>
        <dbReference type="ARBA" id="ARBA00022801"/>
    </source>
</evidence>
<dbReference type="HAMAP" id="MF_00265">
    <property type="entry name" value="VapC_Nob1"/>
    <property type="match status" value="1"/>
</dbReference>
<dbReference type="AlphaFoldDB" id="A0A9E5DCQ5"/>
<gene>
    <name evidence="8" type="primary">vapC</name>
    <name evidence="10" type="ORF">FKB36_07680</name>
</gene>
<keyword evidence="11" id="KW-1185">Reference proteome</keyword>
<organism evidence="10 11">
    <name type="scientific">Methanoculleus formosensis</name>
    <dbReference type="NCBI Taxonomy" id="2590886"/>
    <lineage>
        <taxon>Archaea</taxon>
        <taxon>Methanobacteriati</taxon>
        <taxon>Methanobacteriota</taxon>
        <taxon>Stenosarchaea group</taxon>
        <taxon>Methanomicrobia</taxon>
        <taxon>Methanomicrobiales</taxon>
        <taxon>Methanomicrobiaceae</taxon>
        <taxon>Methanoculleus</taxon>
    </lineage>
</organism>
<name>A0A9E5DCQ5_9EURY</name>
<evidence type="ECO:0000256" key="3">
    <source>
        <dbReference type="ARBA" id="ARBA00022722"/>
    </source>
</evidence>
<dbReference type="InterPro" id="IPR002716">
    <property type="entry name" value="PIN_dom"/>
</dbReference>
<evidence type="ECO:0000313" key="11">
    <source>
        <dbReference type="Proteomes" id="UP001065682"/>
    </source>
</evidence>
<keyword evidence="6 8" id="KW-0460">Magnesium</keyword>
<dbReference type="PANTHER" id="PTHR33653">
    <property type="entry name" value="RIBONUCLEASE VAPC2"/>
    <property type="match status" value="1"/>
</dbReference>
<dbReference type="GO" id="GO:0004540">
    <property type="term" value="F:RNA nuclease activity"/>
    <property type="evidence" value="ECO:0007669"/>
    <property type="project" value="InterPro"/>
</dbReference>
<evidence type="ECO:0000259" key="9">
    <source>
        <dbReference type="Pfam" id="PF01850"/>
    </source>
</evidence>
<proteinExistence type="inferred from homology"/>
<evidence type="ECO:0000313" key="10">
    <source>
        <dbReference type="EMBL" id="MCT8337377.1"/>
    </source>
</evidence>
<keyword evidence="5 8" id="KW-0378">Hydrolase</keyword>
<dbReference type="Proteomes" id="UP001065682">
    <property type="component" value="Unassembled WGS sequence"/>
</dbReference>
<evidence type="ECO:0000256" key="1">
    <source>
        <dbReference type="ARBA" id="ARBA00001946"/>
    </source>
</evidence>
<keyword evidence="8" id="KW-0800">Toxin</keyword>
<dbReference type="CDD" id="cd09881">
    <property type="entry name" value="PIN_VapC4-5_FitB-like"/>
    <property type="match status" value="1"/>
</dbReference>
<dbReference type="GO" id="GO:0000287">
    <property type="term" value="F:magnesium ion binding"/>
    <property type="evidence" value="ECO:0007669"/>
    <property type="project" value="UniProtKB-UniRule"/>
</dbReference>
<dbReference type="Gene3D" id="3.40.50.1010">
    <property type="entry name" value="5'-nuclease"/>
    <property type="match status" value="1"/>
</dbReference>
<evidence type="ECO:0000256" key="2">
    <source>
        <dbReference type="ARBA" id="ARBA00022649"/>
    </source>
</evidence>
<dbReference type="RefSeq" id="WP_261597480.1">
    <property type="nucleotide sequence ID" value="NZ_VHLL01000003.1"/>
</dbReference>
<feature type="binding site" evidence="8">
    <location>
        <position position="98"/>
    </location>
    <ligand>
        <name>Mg(2+)</name>
        <dbReference type="ChEBI" id="CHEBI:18420"/>
    </ligand>
</feature>
<dbReference type="EC" id="3.1.-.-" evidence="8"/>
<dbReference type="GO" id="GO:0090729">
    <property type="term" value="F:toxin activity"/>
    <property type="evidence" value="ECO:0007669"/>
    <property type="project" value="UniProtKB-KW"/>
</dbReference>
<evidence type="ECO:0000256" key="4">
    <source>
        <dbReference type="ARBA" id="ARBA00022723"/>
    </source>
</evidence>
<comment type="similarity">
    <text evidence="7 8">Belongs to the PINc/VapC protein family.</text>
</comment>
<evidence type="ECO:0000256" key="7">
    <source>
        <dbReference type="ARBA" id="ARBA00038093"/>
    </source>
</evidence>
<evidence type="ECO:0000256" key="6">
    <source>
        <dbReference type="ARBA" id="ARBA00022842"/>
    </source>
</evidence>
<keyword evidence="2 8" id="KW-1277">Toxin-antitoxin system</keyword>
<dbReference type="EMBL" id="VHLL01000003">
    <property type="protein sequence ID" value="MCT8337377.1"/>
    <property type="molecule type" value="Genomic_DNA"/>
</dbReference>
<reference evidence="10" key="1">
    <citation type="submission" date="2019-06" db="EMBL/GenBank/DDBJ databases">
        <title>Methanoculleus strain from Tamsui River, Taipei, Taiwan.</title>
        <authorList>
            <person name="You Y.-T."/>
            <person name="Chen S.-C."/>
            <person name="Lai S.-J."/>
            <person name="Lee Y.-C."/>
            <person name="Lai M.-C."/>
        </authorList>
    </citation>
    <scope>NUCLEOTIDE SEQUENCE</scope>
    <source>
        <strain evidence="10">Afa-1</strain>
    </source>
</reference>
<comment type="caution">
    <text evidence="10">The sequence shown here is derived from an EMBL/GenBank/DDBJ whole genome shotgun (WGS) entry which is preliminary data.</text>
</comment>
<comment type="function">
    <text evidence="8">Toxic component of a toxin-antitoxin (TA) system. An RNase.</text>
</comment>